<evidence type="ECO:0008006" key="3">
    <source>
        <dbReference type="Google" id="ProtNLM"/>
    </source>
</evidence>
<dbReference type="AlphaFoldDB" id="A0A1G6QMP9"/>
<organism evidence="1 2">
    <name type="scientific">Belnapia rosea</name>
    <dbReference type="NCBI Taxonomy" id="938405"/>
    <lineage>
        <taxon>Bacteria</taxon>
        <taxon>Pseudomonadati</taxon>
        <taxon>Pseudomonadota</taxon>
        <taxon>Alphaproteobacteria</taxon>
        <taxon>Acetobacterales</taxon>
        <taxon>Roseomonadaceae</taxon>
        <taxon>Belnapia</taxon>
    </lineage>
</organism>
<reference evidence="1 2" key="1">
    <citation type="submission" date="2016-10" db="EMBL/GenBank/DDBJ databases">
        <authorList>
            <person name="de Groot N.N."/>
        </authorList>
    </citation>
    <scope>NUCLEOTIDE SEQUENCE [LARGE SCALE GENOMIC DNA]</scope>
    <source>
        <strain evidence="1 2">CPCC 100156</strain>
    </source>
</reference>
<dbReference type="Proteomes" id="UP000198925">
    <property type="component" value="Unassembled WGS sequence"/>
</dbReference>
<proteinExistence type="predicted"/>
<dbReference type="Pfam" id="PF09601">
    <property type="entry name" value="DUF2459"/>
    <property type="match status" value="1"/>
</dbReference>
<gene>
    <name evidence="1" type="ORF">SAMN04487779_100386</name>
</gene>
<evidence type="ECO:0000313" key="1">
    <source>
        <dbReference type="EMBL" id="SDC92955.1"/>
    </source>
</evidence>
<protein>
    <recommendedName>
        <fullName evidence="3">DUF2459 domain-containing protein</fullName>
    </recommendedName>
</protein>
<dbReference type="InterPro" id="IPR011727">
    <property type="entry name" value="CHP02117"/>
</dbReference>
<name>A0A1G6QMP9_9PROT</name>
<accession>A0A1G6QMP9</accession>
<keyword evidence="2" id="KW-1185">Reference proteome</keyword>
<evidence type="ECO:0000313" key="2">
    <source>
        <dbReference type="Proteomes" id="UP000198925"/>
    </source>
</evidence>
<sequence length="229" mass="23288">MLLALGLGACAVPLAPAPATDPIVTEIAVIDRGWHTDIALPVDGPPLHPLLAGLAAGYPGVRVLLFGFGDRAWLLGADNSPIGMLAALLPAPGAILMTALAVSPEAAFGAEQSVPLGLSLAEFCRLQHFLADSLDRSRLLPDGRLGPLAEGPYPGSVFHASPIHYSATRTCNTWTAEALAAAGLPITAGGVLFAHQVMARARRAAALRAGLSGPARSRHSAAAGSGCCC</sequence>
<dbReference type="STRING" id="938405.SAMN02927895_02716"/>
<dbReference type="EMBL" id="FMZX01000003">
    <property type="protein sequence ID" value="SDC92955.1"/>
    <property type="molecule type" value="Genomic_DNA"/>
</dbReference>